<feature type="signal peptide" evidence="2">
    <location>
        <begin position="1"/>
        <end position="25"/>
    </location>
</feature>
<evidence type="ECO:0000256" key="2">
    <source>
        <dbReference type="SAM" id="SignalP"/>
    </source>
</evidence>
<proteinExistence type="predicted"/>
<evidence type="ECO:0000256" key="1">
    <source>
        <dbReference type="SAM" id="MobiDB-lite"/>
    </source>
</evidence>
<dbReference type="RefSeq" id="WP_126781658.1">
    <property type="nucleotide sequence ID" value="NZ_NGJU01000021.1"/>
</dbReference>
<keyword evidence="2" id="KW-0732">Signal</keyword>
<evidence type="ECO:0008006" key="5">
    <source>
        <dbReference type="Google" id="ProtNLM"/>
    </source>
</evidence>
<accession>A0A429ZGG1</accession>
<dbReference type="GeneID" id="98569184"/>
<gene>
    <name evidence="3" type="ORF">CBF35_12610</name>
</gene>
<feature type="region of interest" description="Disordered" evidence="1">
    <location>
        <begin position="26"/>
        <end position="84"/>
    </location>
</feature>
<dbReference type="Gene3D" id="3.90.1720.10">
    <property type="entry name" value="endopeptidase domain like (from Nostoc punctiforme)"/>
    <property type="match status" value="1"/>
</dbReference>
<evidence type="ECO:0000313" key="3">
    <source>
        <dbReference type="EMBL" id="RST92757.1"/>
    </source>
</evidence>
<protein>
    <recommendedName>
        <fullName evidence="5">NlpC/P60 domain-containing protein</fullName>
    </recommendedName>
</protein>
<evidence type="ECO:0000313" key="4">
    <source>
        <dbReference type="Proteomes" id="UP000287239"/>
    </source>
</evidence>
<dbReference type="OrthoDB" id="2173042at2"/>
<feature type="compositionally biased region" description="Polar residues" evidence="1">
    <location>
        <begin position="26"/>
        <end position="70"/>
    </location>
</feature>
<keyword evidence="4" id="KW-1185">Reference proteome</keyword>
<comment type="caution">
    <text evidence="3">The sequence shown here is derived from an EMBL/GenBank/DDBJ whole genome shotgun (WGS) entry which is preliminary data.</text>
</comment>
<dbReference type="Proteomes" id="UP000287239">
    <property type="component" value="Unassembled WGS sequence"/>
</dbReference>
<organism evidence="3 4">
    <name type="scientific">Vagococcus salmoninarum</name>
    <dbReference type="NCBI Taxonomy" id="2739"/>
    <lineage>
        <taxon>Bacteria</taxon>
        <taxon>Bacillati</taxon>
        <taxon>Bacillota</taxon>
        <taxon>Bacilli</taxon>
        <taxon>Lactobacillales</taxon>
        <taxon>Enterococcaceae</taxon>
        <taxon>Vagococcus</taxon>
    </lineage>
</organism>
<dbReference type="EMBL" id="NGJU01000021">
    <property type="protein sequence ID" value="RST92757.1"/>
    <property type="molecule type" value="Genomic_DNA"/>
</dbReference>
<reference evidence="3 4" key="1">
    <citation type="submission" date="2017-05" db="EMBL/GenBank/DDBJ databases">
        <title>Vagococcus spp. assemblies.</title>
        <authorList>
            <person name="Gulvik C.A."/>
        </authorList>
    </citation>
    <scope>NUCLEOTIDE SEQUENCE [LARGE SCALE GENOMIC DNA]</scope>
    <source>
        <strain evidence="3 4">NCFB 2777</strain>
    </source>
</reference>
<dbReference type="AlphaFoldDB" id="A0A429ZGG1"/>
<name>A0A429ZGG1_9ENTE</name>
<feature type="chain" id="PRO_5018985778" description="NlpC/P60 domain-containing protein" evidence="2">
    <location>
        <begin position="26"/>
        <end position="743"/>
    </location>
</feature>
<sequence>MKKGWVSLFSISTLLLMSFGTMVSATEDSSGINQDSENSELVSTSQSLAETEVSSETSLEATTDQNSTTEGSRESTVDSTVEESLTDTLTLTEIKLEPHQYGRVLHDNDPLWQVVNEEQSGTTKELVNQTLITKHYILDSQGQRYYALYTSKEQFLGYVASNAIALSDNPQGEAIAYEKYVTILNKKFVLYSDLKGTIATNATVAYGKTYFAKERYIHVNGKEYLALHNDKQQLLGYLDRSDATEATGPQGAYQALGKYVTITSKNYGTYSNFAWKVKLANSSVINKTFLAKGVYHHANGLSYYSLYNNKGQWQGYIDSRSGLLSNDPQGRYQASGKYLTITSKSFNSWSNFDGASKLSGKQLVNHTYLAKGVYHHYSGTSYYSIYNQAGRWLGYINGKAGKLTNNLQGSYLPYDKYITITTKKYTLWGNFSWQPRHKNSNFYQQTFLAKGKYLHANGSTYYSLYNQKGNWLGYLNGRDSKAAPGPQGIWLPLDKEVLVTKGNYDVWRNFNGQKKTTTKNMRNKSYRVKGHYRHYNGSTYYSIYNKNGGWIGYLNSKAVKVKPGTAAFFNTTRAKVLKELTRHEKDRFYQGTRYRSLLDSPDAARSMSPNGAPNKYGAGMNCTGFVTVVIKRSGGNFNKAPQLSKGWAGLADGYRVRDVLLANTRYETFSSVNALLKSGEAKKGDIIYFEADRSKPNADCHLGYFWGNSPSENKFWHSSYPANKISNIKSNTPYSKIYLFKLD</sequence>